<dbReference type="InParanoid" id="A0A4S2MQG4"/>
<accession>A0A4S2MQG4</accession>
<sequence length="160" mass="17812">MIYLQPLSIIDITSDHYQSPIAKPIPSHHAATIHHPSSQNRGLGISTQSAMYQNTPQPSSQRHFTITITITNPNTSHTDNSSLKVLVFYCASNPNAAAQDITTGGWLVRQLWLKQQCVDSATHRHTQRHRSQHWTNGDDGSTRLSSSSVRLSLSQCKRAM</sequence>
<name>A0A4S2MQG4_9PEZI</name>
<feature type="region of interest" description="Disordered" evidence="1">
    <location>
        <begin position="123"/>
        <end position="146"/>
    </location>
</feature>
<dbReference type="AlphaFoldDB" id="A0A4S2MQG4"/>
<organism evidence="2 3">
    <name type="scientific">Ascodesmis nigricans</name>
    <dbReference type="NCBI Taxonomy" id="341454"/>
    <lineage>
        <taxon>Eukaryota</taxon>
        <taxon>Fungi</taxon>
        <taxon>Dikarya</taxon>
        <taxon>Ascomycota</taxon>
        <taxon>Pezizomycotina</taxon>
        <taxon>Pezizomycetes</taxon>
        <taxon>Pezizales</taxon>
        <taxon>Ascodesmidaceae</taxon>
        <taxon>Ascodesmis</taxon>
    </lineage>
</organism>
<keyword evidence="3" id="KW-1185">Reference proteome</keyword>
<evidence type="ECO:0000313" key="3">
    <source>
        <dbReference type="Proteomes" id="UP000298138"/>
    </source>
</evidence>
<proteinExistence type="predicted"/>
<protein>
    <submittedName>
        <fullName evidence="2">Uncharacterized protein</fullName>
    </submittedName>
</protein>
<evidence type="ECO:0000256" key="1">
    <source>
        <dbReference type="SAM" id="MobiDB-lite"/>
    </source>
</evidence>
<reference evidence="2 3" key="1">
    <citation type="submission" date="2019-04" db="EMBL/GenBank/DDBJ databases">
        <title>Comparative genomics and transcriptomics to analyze fruiting body development in filamentous ascomycetes.</title>
        <authorList>
            <consortium name="DOE Joint Genome Institute"/>
            <person name="Lutkenhaus R."/>
            <person name="Traeger S."/>
            <person name="Breuer J."/>
            <person name="Kuo A."/>
            <person name="Lipzen A."/>
            <person name="Pangilinan J."/>
            <person name="Dilworth D."/>
            <person name="Sandor L."/>
            <person name="Poggeler S."/>
            <person name="Barry K."/>
            <person name="Grigoriev I.V."/>
            <person name="Nowrousian M."/>
        </authorList>
    </citation>
    <scope>NUCLEOTIDE SEQUENCE [LARGE SCALE GENOMIC DNA]</scope>
    <source>
        <strain evidence="2 3">CBS 389.68</strain>
    </source>
</reference>
<evidence type="ECO:0000313" key="2">
    <source>
        <dbReference type="EMBL" id="TGZ79471.1"/>
    </source>
</evidence>
<feature type="compositionally biased region" description="Basic residues" evidence="1">
    <location>
        <begin position="123"/>
        <end position="132"/>
    </location>
</feature>
<dbReference type="Proteomes" id="UP000298138">
    <property type="component" value="Unassembled WGS sequence"/>
</dbReference>
<gene>
    <name evidence="2" type="ORF">EX30DRAFT_382133</name>
</gene>
<dbReference type="EMBL" id="ML220131">
    <property type="protein sequence ID" value="TGZ79471.1"/>
    <property type="molecule type" value="Genomic_DNA"/>
</dbReference>